<dbReference type="EMBL" id="JAGYWB010000006">
    <property type="protein sequence ID" value="KAI0520657.1"/>
    <property type="molecule type" value="Genomic_DNA"/>
</dbReference>
<organism evidence="2 3">
    <name type="scientific">Dendrobium nobile</name>
    <name type="common">Orchid</name>
    <dbReference type="NCBI Taxonomy" id="94219"/>
    <lineage>
        <taxon>Eukaryota</taxon>
        <taxon>Viridiplantae</taxon>
        <taxon>Streptophyta</taxon>
        <taxon>Embryophyta</taxon>
        <taxon>Tracheophyta</taxon>
        <taxon>Spermatophyta</taxon>
        <taxon>Magnoliopsida</taxon>
        <taxon>Liliopsida</taxon>
        <taxon>Asparagales</taxon>
        <taxon>Orchidaceae</taxon>
        <taxon>Epidendroideae</taxon>
        <taxon>Malaxideae</taxon>
        <taxon>Dendrobiinae</taxon>
        <taxon>Dendrobium</taxon>
    </lineage>
</organism>
<keyword evidence="1" id="KW-0812">Transmembrane</keyword>
<evidence type="ECO:0000313" key="3">
    <source>
        <dbReference type="Proteomes" id="UP000829196"/>
    </source>
</evidence>
<accession>A0A8T3BYK7</accession>
<feature type="transmembrane region" description="Helical" evidence="1">
    <location>
        <begin position="80"/>
        <end position="97"/>
    </location>
</feature>
<sequence length="111" mass="12777">MIVKVRAVISLLLVAVLFWFMFGPYLAEEISSYIFRIGETFLPRLFILLILLLLMVIFMNDLVVIPLALFVGIFSLRIGPLGPLVLLLLIVFFEKYLQIARPLTIYRSTGW</sequence>
<keyword evidence="1" id="KW-0472">Membrane</keyword>
<evidence type="ECO:0000256" key="1">
    <source>
        <dbReference type="SAM" id="Phobius"/>
    </source>
</evidence>
<dbReference type="Proteomes" id="UP000829196">
    <property type="component" value="Unassembled WGS sequence"/>
</dbReference>
<evidence type="ECO:0000313" key="2">
    <source>
        <dbReference type="EMBL" id="KAI0520657.1"/>
    </source>
</evidence>
<feature type="transmembrane region" description="Helical" evidence="1">
    <location>
        <begin position="6"/>
        <end position="26"/>
    </location>
</feature>
<keyword evidence="3" id="KW-1185">Reference proteome</keyword>
<dbReference type="AlphaFoldDB" id="A0A8T3BYK7"/>
<proteinExistence type="predicted"/>
<feature type="transmembrane region" description="Helical" evidence="1">
    <location>
        <begin position="46"/>
        <end position="74"/>
    </location>
</feature>
<reference evidence="2" key="1">
    <citation type="journal article" date="2022" name="Front. Genet.">
        <title>Chromosome-Scale Assembly of the Dendrobium nobile Genome Provides Insights Into the Molecular Mechanism of the Biosynthesis of the Medicinal Active Ingredient of Dendrobium.</title>
        <authorList>
            <person name="Xu Q."/>
            <person name="Niu S.-C."/>
            <person name="Li K.-L."/>
            <person name="Zheng P.-J."/>
            <person name="Zhang X.-J."/>
            <person name="Jia Y."/>
            <person name="Liu Y."/>
            <person name="Niu Y.-X."/>
            <person name="Yu L.-H."/>
            <person name="Chen D.-F."/>
            <person name="Zhang G.-Q."/>
        </authorList>
    </citation>
    <scope>NUCLEOTIDE SEQUENCE</scope>
    <source>
        <tissue evidence="2">Leaf</tissue>
    </source>
</reference>
<comment type="caution">
    <text evidence="2">The sequence shown here is derived from an EMBL/GenBank/DDBJ whole genome shotgun (WGS) entry which is preliminary data.</text>
</comment>
<keyword evidence="1" id="KW-1133">Transmembrane helix</keyword>
<name>A0A8T3BYK7_DENNO</name>
<protein>
    <submittedName>
        <fullName evidence="2">Uncharacterized protein</fullName>
    </submittedName>
</protein>
<gene>
    <name evidence="2" type="ORF">KFK09_008135</name>
</gene>